<comment type="caution">
    <text evidence="1">The sequence shown here is derived from an EMBL/GenBank/DDBJ whole genome shotgun (WGS) entry which is preliminary data.</text>
</comment>
<dbReference type="InterPro" id="IPR009297">
    <property type="entry name" value="DUF952"/>
</dbReference>
<name>A0A0N1GZC3_9EURO</name>
<dbReference type="AlphaFoldDB" id="A0A0N1GZC3"/>
<dbReference type="EMBL" id="LFJN01000032">
    <property type="protein sequence ID" value="KPI36355.1"/>
    <property type="molecule type" value="Genomic_DNA"/>
</dbReference>
<dbReference type="STRING" id="1664694.A0A0N1GZC3"/>
<dbReference type="Gene3D" id="3.20.170.20">
    <property type="entry name" value="Protein of unknown function DUF952"/>
    <property type="match status" value="1"/>
</dbReference>
<dbReference type="PANTHER" id="PTHR34129:SF1">
    <property type="entry name" value="DUF952 DOMAIN-CONTAINING PROTEIN"/>
    <property type="match status" value="1"/>
</dbReference>
<reference evidence="1 2" key="1">
    <citation type="submission" date="2015-06" db="EMBL/GenBank/DDBJ databases">
        <title>Draft genome of the ant-associated black yeast Phialophora attae CBS 131958.</title>
        <authorList>
            <person name="Moreno L.F."/>
            <person name="Stielow B.J."/>
            <person name="de Hoog S."/>
            <person name="Vicente V.A."/>
            <person name="Weiss V.A."/>
            <person name="de Vries M."/>
            <person name="Cruz L.M."/>
            <person name="Souza E.M."/>
        </authorList>
    </citation>
    <scope>NUCLEOTIDE SEQUENCE [LARGE SCALE GENOMIC DNA]</scope>
    <source>
        <strain evidence="1 2">CBS 131958</strain>
    </source>
</reference>
<dbReference type="VEuPathDB" id="FungiDB:AB675_7323"/>
<evidence type="ECO:0000313" key="1">
    <source>
        <dbReference type="EMBL" id="KPI36355.1"/>
    </source>
</evidence>
<dbReference type="PANTHER" id="PTHR34129">
    <property type="entry name" value="BLR1139 PROTEIN"/>
    <property type="match status" value="1"/>
</dbReference>
<gene>
    <name evidence="1" type="ORF">AB675_7323</name>
</gene>
<dbReference type="SUPFAM" id="SSF56399">
    <property type="entry name" value="ADP-ribosylation"/>
    <property type="match status" value="1"/>
</dbReference>
<dbReference type="Proteomes" id="UP000038010">
    <property type="component" value="Unassembled WGS sequence"/>
</dbReference>
<proteinExistence type="predicted"/>
<dbReference type="RefSeq" id="XP_017996318.1">
    <property type="nucleotide sequence ID" value="XM_018147682.1"/>
</dbReference>
<dbReference type="OrthoDB" id="4140916at2759"/>
<accession>A0A0N1GZC3</accession>
<sequence length="122" mass="13588">MVPTDLDEKSGFIHLSTAAQVPGTLGRFFRLPPGEQSSVYLLRVELAALVAQGAEKCVVKWENGDGEEGAEWEEGFFPHVYFGDGRMVLEKEEVESVVEFVSRREEEGWEGALGRTVEGWLV</sequence>
<evidence type="ECO:0008006" key="3">
    <source>
        <dbReference type="Google" id="ProtNLM"/>
    </source>
</evidence>
<dbReference type="GeneID" id="28739562"/>
<evidence type="ECO:0000313" key="2">
    <source>
        <dbReference type="Proteomes" id="UP000038010"/>
    </source>
</evidence>
<keyword evidence="2" id="KW-1185">Reference proteome</keyword>
<protein>
    <recommendedName>
        <fullName evidence="3">DUF952 domain-containing protein</fullName>
    </recommendedName>
</protein>
<organism evidence="1 2">
    <name type="scientific">Cyphellophora attinorum</name>
    <dbReference type="NCBI Taxonomy" id="1664694"/>
    <lineage>
        <taxon>Eukaryota</taxon>
        <taxon>Fungi</taxon>
        <taxon>Dikarya</taxon>
        <taxon>Ascomycota</taxon>
        <taxon>Pezizomycotina</taxon>
        <taxon>Eurotiomycetes</taxon>
        <taxon>Chaetothyriomycetidae</taxon>
        <taxon>Chaetothyriales</taxon>
        <taxon>Cyphellophoraceae</taxon>
        <taxon>Cyphellophora</taxon>
    </lineage>
</organism>
<dbReference type="Pfam" id="PF06108">
    <property type="entry name" value="DUF952"/>
    <property type="match status" value="1"/>
</dbReference>